<dbReference type="AlphaFoldDB" id="A0A9Q3FE98"/>
<organism evidence="1 2">
    <name type="scientific">Austropuccinia psidii MF-1</name>
    <dbReference type="NCBI Taxonomy" id="1389203"/>
    <lineage>
        <taxon>Eukaryota</taxon>
        <taxon>Fungi</taxon>
        <taxon>Dikarya</taxon>
        <taxon>Basidiomycota</taxon>
        <taxon>Pucciniomycotina</taxon>
        <taxon>Pucciniomycetes</taxon>
        <taxon>Pucciniales</taxon>
        <taxon>Sphaerophragmiaceae</taxon>
        <taxon>Austropuccinia</taxon>
    </lineage>
</organism>
<protein>
    <submittedName>
        <fullName evidence="1">Uncharacterized protein</fullName>
    </submittedName>
</protein>
<evidence type="ECO:0000313" key="2">
    <source>
        <dbReference type="Proteomes" id="UP000765509"/>
    </source>
</evidence>
<dbReference type="Proteomes" id="UP000765509">
    <property type="component" value="Unassembled WGS sequence"/>
</dbReference>
<sequence length="141" mass="16409">MGNDDGYIWVLPELKMFHQPPRTPKDIIKDCDPALKMAIELVFCSSIHNYFTLHISKIIIQNCCKYLQDDYWKAYQTSLNLLVSSQSTEEYFKNLKKSEKSNDYLHSWGNISNNLLPFKSRFVTAWASQHPHLVNQASSHV</sequence>
<proteinExistence type="predicted"/>
<evidence type="ECO:0000313" key="1">
    <source>
        <dbReference type="EMBL" id="MBW0539445.1"/>
    </source>
</evidence>
<reference evidence="1" key="1">
    <citation type="submission" date="2021-03" db="EMBL/GenBank/DDBJ databases">
        <title>Draft genome sequence of rust myrtle Austropuccinia psidii MF-1, a brazilian biotype.</title>
        <authorList>
            <person name="Quecine M.C."/>
            <person name="Pachon D.M.R."/>
            <person name="Bonatelli M.L."/>
            <person name="Correr F.H."/>
            <person name="Franceschini L.M."/>
            <person name="Leite T.F."/>
            <person name="Margarido G.R.A."/>
            <person name="Almeida C.A."/>
            <person name="Ferrarezi J.A."/>
            <person name="Labate C.A."/>
        </authorList>
    </citation>
    <scope>NUCLEOTIDE SEQUENCE</scope>
    <source>
        <strain evidence="1">MF-1</strain>
    </source>
</reference>
<accession>A0A9Q3FE98</accession>
<comment type="caution">
    <text evidence="1">The sequence shown here is derived from an EMBL/GenBank/DDBJ whole genome shotgun (WGS) entry which is preliminary data.</text>
</comment>
<gene>
    <name evidence="1" type="ORF">O181_079160</name>
</gene>
<name>A0A9Q3FE98_9BASI</name>
<dbReference type="EMBL" id="AVOT02044063">
    <property type="protein sequence ID" value="MBW0539445.1"/>
    <property type="molecule type" value="Genomic_DNA"/>
</dbReference>
<keyword evidence="2" id="KW-1185">Reference proteome</keyword>